<dbReference type="Pfam" id="PF19779">
    <property type="entry name" value="DUF6264"/>
    <property type="match status" value="1"/>
</dbReference>
<gene>
    <name evidence="4" type="ORF">E3O21_02525</name>
    <name evidence="3" type="ORF">SAMN05216368_106199</name>
</gene>
<feature type="transmembrane region" description="Helical" evidence="2">
    <location>
        <begin position="79"/>
        <end position="101"/>
    </location>
</feature>
<dbReference type="EMBL" id="FNIB01000006">
    <property type="protein sequence ID" value="SDN64265.1"/>
    <property type="molecule type" value="Genomic_DNA"/>
</dbReference>
<dbReference type="RefSeq" id="WP_134505147.1">
    <property type="nucleotide sequence ID" value="NZ_FNIB01000006.1"/>
</dbReference>
<dbReference type="InterPro" id="IPR046231">
    <property type="entry name" value="DUF6264"/>
</dbReference>
<protein>
    <submittedName>
        <fullName evidence="3">Uncharacterized protein</fullName>
    </submittedName>
</protein>
<dbReference type="AlphaFoldDB" id="A0A4R8VH91"/>
<dbReference type="Proteomes" id="UP000199639">
    <property type="component" value="Unassembled WGS sequence"/>
</dbReference>
<feature type="compositionally biased region" description="Low complexity" evidence="1">
    <location>
        <begin position="46"/>
        <end position="69"/>
    </location>
</feature>
<organism evidence="3 5">
    <name type="scientific">Cryobacterium flavum</name>
    <dbReference type="NCBI Taxonomy" id="1424659"/>
    <lineage>
        <taxon>Bacteria</taxon>
        <taxon>Bacillati</taxon>
        <taxon>Actinomycetota</taxon>
        <taxon>Actinomycetes</taxon>
        <taxon>Micrococcales</taxon>
        <taxon>Microbacteriaceae</taxon>
        <taxon>Cryobacterium</taxon>
    </lineage>
</organism>
<accession>A0A4R8VH91</accession>
<keyword evidence="2" id="KW-0472">Membrane</keyword>
<evidence type="ECO:0000313" key="6">
    <source>
        <dbReference type="Proteomes" id="UP000298252"/>
    </source>
</evidence>
<evidence type="ECO:0000313" key="5">
    <source>
        <dbReference type="Proteomes" id="UP000199639"/>
    </source>
</evidence>
<proteinExistence type="predicted"/>
<feature type="transmembrane region" description="Helical" evidence="2">
    <location>
        <begin position="121"/>
        <end position="144"/>
    </location>
</feature>
<reference evidence="4 6" key="2">
    <citation type="submission" date="2019-03" db="EMBL/GenBank/DDBJ databases">
        <title>Genomics of glacier-inhabiting Cryobacterium strains.</title>
        <authorList>
            <person name="Liu Q."/>
            <person name="Xin Y.-H."/>
        </authorList>
    </citation>
    <scope>NUCLEOTIDE SEQUENCE [LARGE SCALE GENOMIC DNA]</scope>
    <source>
        <strain evidence="4 6">Hh8</strain>
    </source>
</reference>
<dbReference type="STRING" id="1424659.SAMN05216368_106199"/>
<evidence type="ECO:0000313" key="4">
    <source>
        <dbReference type="EMBL" id="TFB81692.1"/>
    </source>
</evidence>
<evidence type="ECO:0000256" key="2">
    <source>
        <dbReference type="SAM" id="Phobius"/>
    </source>
</evidence>
<feature type="region of interest" description="Disordered" evidence="1">
    <location>
        <begin position="1"/>
        <end position="69"/>
    </location>
</feature>
<sequence length="191" mass="20233">MTDNPDSVPPPAKDPRPRPQYGELAPEGWIWQPPQDTNRVDPAPSPTAGAGAVTPPPNNQQAPAAVAGPRTVPGWDRPWTIGLLAFGLLANVYGVFSLGGFPVAMQMFYTQEGLGTYDPAASIGAITTSGAIVLIFVWLAAAAISVRLLLRHRRAFYVPIVGGAVSLVVLFAFTVAALSIDTTLIEFLSRQ</sequence>
<reference evidence="3 5" key="1">
    <citation type="submission" date="2016-10" db="EMBL/GenBank/DDBJ databases">
        <authorList>
            <person name="Varghese N."/>
            <person name="Submissions S."/>
        </authorList>
    </citation>
    <scope>NUCLEOTIDE SEQUENCE [LARGE SCALE GENOMIC DNA]</scope>
    <source>
        <strain evidence="3 5">CGMCC 1.11215</strain>
    </source>
</reference>
<evidence type="ECO:0000313" key="3">
    <source>
        <dbReference type="EMBL" id="SDN64265.1"/>
    </source>
</evidence>
<name>A0A4R8VH91_9MICO</name>
<keyword evidence="2" id="KW-0812">Transmembrane</keyword>
<keyword evidence="2" id="KW-1133">Transmembrane helix</keyword>
<dbReference type="Proteomes" id="UP000298252">
    <property type="component" value="Unassembled WGS sequence"/>
</dbReference>
<evidence type="ECO:0000256" key="1">
    <source>
        <dbReference type="SAM" id="MobiDB-lite"/>
    </source>
</evidence>
<keyword evidence="6" id="KW-1185">Reference proteome</keyword>
<feature type="transmembrane region" description="Helical" evidence="2">
    <location>
        <begin position="156"/>
        <end position="180"/>
    </location>
</feature>
<dbReference type="EMBL" id="SOFD01000005">
    <property type="protein sequence ID" value="TFB81692.1"/>
    <property type="molecule type" value="Genomic_DNA"/>
</dbReference>